<evidence type="ECO:0000256" key="4">
    <source>
        <dbReference type="ARBA" id="ARBA00005225"/>
    </source>
</evidence>
<comment type="cofactor">
    <cofactor evidence="2">
        <name>K(+)</name>
        <dbReference type="ChEBI" id="CHEBI:29103"/>
    </cofactor>
</comment>
<gene>
    <name evidence="16" type="primary">coaX</name>
    <name evidence="17" type="ORF">CLV97_11930</name>
</gene>
<evidence type="ECO:0000256" key="10">
    <source>
        <dbReference type="ARBA" id="ARBA00022777"/>
    </source>
</evidence>
<dbReference type="RefSeq" id="WP_106345780.1">
    <property type="nucleotide sequence ID" value="NZ_PVNE01000019.1"/>
</dbReference>
<evidence type="ECO:0000256" key="6">
    <source>
        <dbReference type="ARBA" id="ARBA00012102"/>
    </source>
</evidence>
<dbReference type="GO" id="GO:0005737">
    <property type="term" value="C:cytoplasm"/>
    <property type="evidence" value="ECO:0007669"/>
    <property type="project" value="UniProtKB-SubCell"/>
</dbReference>
<dbReference type="InterPro" id="IPR004619">
    <property type="entry name" value="Type_III_PanK"/>
</dbReference>
<dbReference type="NCBIfam" id="TIGR00671">
    <property type="entry name" value="baf"/>
    <property type="match status" value="1"/>
</dbReference>
<evidence type="ECO:0000256" key="7">
    <source>
        <dbReference type="ARBA" id="ARBA00022490"/>
    </source>
</evidence>
<dbReference type="GO" id="GO:0005524">
    <property type="term" value="F:ATP binding"/>
    <property type="evidence" value="ECO:0007669"/>
    <property type="project" value="UniProtKB-UniRule"/>
</dbReference>
<keyword evidence="7 16" id="KW-0963">Cytoplasm</keyword>
<dbReference type="GO" id="GO:0004594">
    <property type="term" value="F:pantothenate kinase activity"/>
    <property type="evidence" value="ECO:0007669"/>
    <property type="project" value="UniProtKB-UniRule"/>
</dbReference>
<keyword evidence="18" id="KW-1185">Reference proteome</keyword>
<feature type="binding site" evidence="16">
    <location>
        <position position="100"/>
    </location>
    <ligand>
        <name>substrate</name>
    </ligand>
</feature>
<comment type="subunit">
    <text evidence="5 16">Homodimer.</text>
</comment>
<accession>A0A2T0LCW0</accession>
<dbReference type="PANTHER" id="PTHR34265">
    <property type="entry name" value="TYPE III PANTOTHENATE KINASE"/>
    <property type="match status" value="1"/>
</dbReference>
<evidence type="ECO:0000256" key="1">
    <source>
        <dbReference type="ARBA" id="ARBA00001206"/>
    </source>
</evidence>
<evidence type="ECO:0000256" key="16">
    <source>
        <dbReference type="HAMAP-Rule" id="MF_01274"/>
    </source>
</evidence>
<evidence type="ECO:0000256" key="8">
    <source>
        <dbReference type="ARBA" id="ARBA00022679"/>
    </source>
</evidence>
<dbReference type="PANTHER" id="PTHR34265:SF1">
    <property type="entry name" value="TYPE III PANTOTHENATE KINASE"/>
    <property type="match status" value="1"/>
</dbReference>
<keyword evidence="13 16" id="KW-0173">Coenzyme A biosynthesis</keyword>
<comment type="caution">
    <text evidence="17">The sequence shown here is derived from an EMBL/GenBank/DDBJ whole genome shotgun (WGS) entry which is preliminary data.</text>
</comment>
<feature type="binding site" evidence="16">
    <location>
        <position position="132"/>
    </location>
    <ligand>
        <name>ATP</name>
        <dbReference type="ChEBI" id="CHEBI:30616"/>
    </ligand>
</feature>
<keyword evidence="12 16" id="KW-0630">Potassium</keyword>
<sequence>MLLVMDVGNTHIVLGLFQKDELLHHWRVQTDRNATEDEYAMLLKSLFEHVGIRMEEIDGVSISSVVPPLKRVLHLLVRKYFGLEPLVIGPGVKTGLNIQYENPREVGADRIVNAVAAIDTYGPPLIIVDFGTATTFCFINEQGHYVGGAIVPGVHVSAEALHQRAAQLTRVEVVKPESVVGRNTVKAVQSGLFYGYVGVVDGIVNRMKRLLTKRPTVVATGGLAELISKEAESIDVYDPLLTLRGLKIIYERNR</sequence>
<evidence type="ECO:0000256" key="9">
    <source>
        <dbReference type="ARBA" id="ARBA00022741"/>
    </source>
</evidence>
<keyword evidence="8 16" id="KW-0808">Transferase</keyword>
<evidence type="ECO:0000256" key="12">
    <source>
        <dbReference type="ARBA" id="ARBA00022958"/>
    </source>
</evidence>
<comment type="similarity">
    <text evidence="14 16">Belongs to the type III pantothenate kinase family.</text>
</comment>
<evidence type="ECO:0000256" key="15">
    <source>
        <dbReference type="ARBA" id="ARBA00040883"/>
    </source>
</evidence>
<comment type="catalytic activity">
    <reaction evidence="1 16">
        <text>(R)-pantothenate + ATP = (R)-4'-phosphopantothenate + ADP + H(+)</text>
        <dbReference type="Rhea" id="RHEA:16373"/>
        <dbReference type="ChEBI" id="CHEBI:10986"/>
        <dbReference type="ChEBI" id="CHEBI:15378"/>
        <dbReference type="ChEBI" id="CHEBI:29032"/>
        <dbReference type="ChEBI" id="CHEBI:30616"/>
        <dbReference type="ChEBI" id="CHEBI:456216"/>
        <dbReference type="EC" id="2.7.1.33"/>
    </reaction>
</comment>
<dbReference type="EC" id="2.7.1.33" evidence="6 16"/>
<reference evidence="17 18" key="1">
    <citation type="submission" date="2018-03" db="EMBL/GenBank/DDBJ databases">
        <title>Genomic Encyclopedia of Archaeal and Bacterial Type Strains, Phase II (KMG-II): from individual species to whole genera.</title>
        <authorList>
            <person name="Goeker M."/>
        </authorList>
    </citation>
    <scope>NUCLEOTIDE SEQUENCE [LARGE SCALE GENOMIC DNA]</scope>
    <source>
        <strain evidence="17 18">DSM 44946</strain>
    </source>
</reference>
<dbReference type="OrthoDB" id="9804707at2"/>
<protein>
    <recommendedName>
        <fullName evidence="15 16">Type III pantothenate kinase</fullName>
        <ecNumber evidence="6 16">2.7.1.33</ecNumber>
    </recommendedName>
    <alternativeName>
        <fullName evidence="16">PanK-III</fullName>
    </alternativeName>
    <alternativeName>
        <fullName evidence="16">Pantothenic acid kinase</fullName>
    </alternativeName>
</protein>
<dbReference type="EMBL" id="PVNE01000019">
    <property type="protein sequence ID" value="PRX39872.1"/>
    <property type="molecule type" value="Genomic_DNA"/>
</dbReference>
<dbReference type="UniPathway" id="UPA00241">
    <property type="reaction ID" value="UER00352"/>
</dbReference>
<dbReference type="NCBIfam" id="NF009848">
    <property type="entry name" value="PRK13318.1-6"/>
    <property type="match status" value="1"/>
</dbReference>
<keyword evidence="16" id="KW-0479">Metal-binding</keyword>
<comment type="cofactor">
    <cofactor evidence="16">
        <name>NH4(+)</name>
        <dbReference type="ChEBI" id="CHEBI:28938"/>
    </cofactor>
    <cofactor evidence="16">
        <name>K(+)</name>
        <dbReference type="ChEBI" id="CHEBI:29103"/>
    </cofactor>
    <text evidence="16">A monovalent cation. Ammonium or potassium.</text>
</comment>
<dbReference type="SUPFAM" id="SSF53067">
    <property type="entry name" value="Actin-like ATPase domain"/>
    <property type="match status" value="2"/>
</dbReference>
<organism evidence="17 18">
    <name type="scientific">Planifilum fimeticola</name>
    <dbReference type="NCBI Taxonomy" id="201975"/>
    <lineage>
        <taxon>Bacteria</taxon>
        <taxon>Bacillati</taxon>
        <taxon>Bacillota</taxon>
        <taxon>Bacilli</taxon>
        <taxon>Bacillales</taxon>
        <taxon>Thermoactinomycetaceae</taxon>
        <taxon>Planifilum</taxon>
    </lineage>
</organism>
<feature type="binding site" evidence="16">
    <location>
        <position position="184"/>
    </location>
    <ligand>
        <name>substrate</name>
    </ligand>
</feature>
<feature type="active site" description="Proton acceptor" evidence="16">
    <location>
        <position position="109"/>
    </location>
</feature>
<evidence type="ECO:0000256" key="5">
    <source>
        <dbReference type="ARBA" id="ARBA00011738"/>
    </source>
</evidence>
<dbReference type="GO" id="GO:0046872">
    <property type="term" value="F:metal ion binding"/>
    <property type="evidence" value="ECO:0007669"/>
    <property type="project" value="UniProtKB-KW"/>
</dbReference>
<evidence type="ECO:0000313" key="17">
    <source>
        <dbReference type="EMBL" id="PRX39872.1"/>
    </source>
</evidence>
<keyword evidence="11 16" id="KW-0067">ATP-binding</keyword>
<evidence type="ECO:0000256" key="2">
    <source>
        <dbReference type="ARBA" id="ARBA00001958"/>
    </source>
</evidence>
<keyword evidence="9 16" id="KW-0547">Nucleotide-binding</keyword>
<comment type="pathway">
    <text evidence="4 16">Cofactor biosynthesis; coenzyme A biosynthesis; CoA from (R)-pantothenate: step 1/5.</text>
</comment>
<dbReference type="Proteomes" id="UP000237797">
    <property type="component" value="Unassembled WGS sequence"/>
</dbReference>
<comment type="subcellular location">
    <subcellularLocation>
        <location evidence="3 16">Cytoplasm</location>
    </subcellularLocation>
</comment>
<name>A0A2T0LCW0_9BACL</name>
<comment type="function">
    <text evidence="16">Catalyzes the phosphorylation of pantothenate (Pan), the first step in CoA biosynthesis.</text>
</comment>
<dbReference type="Gene3D" id="3.30.420.40">
    <property type="match status" value="2"/>
</dbReference>
<feature type="binding site" evidence="16">
    <location>
        <begin position="107"/>
        <end position="110"/>
    </location>
    <ligand>
        <name>substrate</name>
    </ligand>
</feature>
<evidence type="ECO:0000313" key="18">
    <source>
        <dbReference type="Proteomes" id="UP000237797"/>
    </source>
</evidence>
<keyword evidence="10 16" id="KW-0418">Kinase</keyword>
<dbReference type="AlphaFoldDB" id="A0A2T0LCW0"/>
<evidence type="ECO:0000256" key="11">
    <source>
        <dbReference type="ARBA" id="ARBA00022840"/>
    </source>
</evidence>
<dbReference type="GO" id="GO:0015937">
    <property type="term" value="P:coenzyme A biosynthetic process"/>
    <property type="evidence" value="ECO:0007669"/>
    <property type="project" value="UniProtKB-UniRule"/>
</dbReference>
<feature type="binding site" evidence="16">
    <location>
        <position position="129"/>
    </location>
    <ligand>
        <name>K(+)</name>
        <dbReference type="ChEBI" id="CHEBI:29103"/>
    </ligand>
</feature>
<feature type="binding site" evidence="16">
    <location>
        <begin position="6"/>
        <end position="13"/>
    </location>
    <ligand>
        <name>ATP</name>
        <dbReference type="ChEBI" id="CHEBI:30616"/>
    </ligand>
</feature>
<dbReference type="Pfam" id="PF03309">
    <property type="entry name" value="Pan_kinase"/>
    <property type="match status" value="1"/>
</dbReference>
<evidence type="ECO:0000256" key="13">
    <source>
        <dbReference type="ARBA" id="ARBA00022993"/>
    </source>
</evidence>
<proteinExistence type="inferred from homology"/>
<evidence type="ECO:0000256" key="3">
    <source>
        <dbReference type="ARBA" id="ARBA00004496"/>
    </source>
</evidence>
<evidence type="ECO:0000256" key="14">
    <source>
        <dbReference type="ARBA" id="ARBA00038036"/>
    </source>
</evidence>
<dbReference type="InterPro" id="IPR043129">
    <property type="entry name" value="ATPase_NBD"/>
</dbReference>
<dbReference type="NCBIfam" id="NF009855">
    <property type="entry name" value="PRK13321.1"/>
    <property type="match status" value="1"/>
</dbReference>
<dbReference type="CDD" id="cd24015">
    <property type="entry name" value="ASKHA_NBD_PanK-III"/>
    <property type="match status" value="1"/>
</dbReference>
<dbReference type="HAMAP" id="MF_01274">
    <property type="entry name" value="Pantothen_kinase_3"/>
    <property type="match status" value="1"/>
</dbReference>